<dbReference type="STRING" id="658167.SAMN04488135_11684"/>
<dbReference type="EMBL" id="FQXE01000016">
    <property type="protein sequence ID" value="SHI25734.1"/>
    <property type="molecule type" value="Genomic_DNA"/>
</dbReference>
<organism evidence="6 7">
    <name type="scientific">Pollutimonas bauzanensis</name>
    <dbReference type="NCBI Taxonomy" id="658167"/>
    <lineage>
        <taxon>Bacteria</taxon>
        <taxon>Pseudomonadati</taxon>
        <taxon>Pseudomonadota</taxon>
        <taxon>Betaproteobacteria</taxon>
        <taxon>Burkholderiales</taxon>
        <taxon>Alcaligenaceae</taxon>
        <taxon>Pollutimonas</taxon>
    </lineage>
</organism>
<dbReference type="InterPro" id="IPR000551">
    <property type="entry name" value="MerR-type_HTH_dom"/>
</dbReference>
<evidence type="ECO:0000256" key="3">
    <source>
        <dbReference type="ARBA" id="ARBA00023125"/>
    </source>
</evidence>
<name>A0A1M5ZNH1_9BURK</name>
<proteinExistence type="predicted"/>
<keyword evidence="3" id="KW-0238">DNA-binding</keyword>
<dbReference type="GO" id="GO:0003677">
    <property type="term" value="F:DNA binding"/>
    <property type="evidence" value="ECO:0007669"/>
    <property type="project" value="UniProtKB-KW"/>
</dbReference>
<evidence type="ECO:0000256" key="2">
    <source>
        <dbReference type="ARBA" id="ARBA00023015"/>
    </source>
</evidence>
<sequence length="145" mass="15843">MKPGNLTTRPRDRPEFFTIGQLAKLAGVNIETVRYYQRLGLLAEPRKPASGYRRYPVQAVEDICFIKRAQALGFTLREIASVFHPEATGACADVSALAAGKVSLLERRIAELSKVRDALAALVKECARCRALGAPACVIRQAMQG</sequence>
<dbReference type="Pfam" id="PF13411">
    <property type="entry name" value="MerR_1"/>
    <property type="match status" value="1"/>
</dbReference>
<keyword evidence="4" id="KW-0804">Transcription</keyword>
<dbReference type="Gene3D" id="1.10.1660.10">
    <property type="match status" value="1"/>
</dbReference>
<dbReference type="GO" id="GO:0003700">
    <property type="term" value="F:DNA-binding transcription factor activity"/>
    <property type="evidence" value="ECO:0007669"/>
    <property type="project" value="InterPro"/>
</dbReference>
<evidence type="ECO:0000313" key="7">
    <source>
        <dbReference type="Proteomes" id="UP000184226"/>
    </source>
</evidence>
<accession>A0A1M5ZNH1</accession>
<dbReference type="OrthoDB" id="9808480at2"/>
<keyword evidence="2" id="KW-0805">Transcription regulation</keyword>
<dbReference type="InterPro" id="IPR047057">
    <property type="entry name" value="MerR_fam"/>
</dbReference>
<evidence type="ECO:0000256" key="4">
    <source>
        <dbReference type="ARBA" id="ARBA00023163"/>
    </source>
</evidence>
<dbReference type="PRINTS" id="PR00040">
    <property type="entry name" value="HTHMERR"/>
</dbReference>
<dbReference type="PROSITE" id="PS50937">
    <property type="entry name" value="HTH_MERR_2"/>
    <property type="match status" value="1"/>
</dbReference>
<feature type="domain" description="HTH merR-type" evidence="5">
    <location>
        <begin position="16"/>
        <end position="85"/>
    </location>
</feature>
<dbReference type="AlphaFoldDB" id="A0A1M5ZNH1"/>
<gene>
    <name evidence="6" type="ORF">SAMN04488135_11684</name>
</gene>
<evidence type="ECO:0000259" key="5">
    <source>
        <dbReference type="PROSITE" id="PS50937"/>
    </source>
</evidence>
<keyword evidence="1" id="KW-0678">Repressor</keyword>
<dbReference type="SUPFAM" id="SSF46955">
    <property type="entry name" value="Putative DNA-binding domain"/>
    <property type="match status" value="1"/>
</dbReference>
<dbReference type="SMART" id="SM00422">
    <property type="entry name" value="HTH_MERR"/>
    <property type="match status" value="1"/>
</dbReference>
<dbReference type="PANTHER" id="PTHR30204:SF69">
    <property type="entry name" value="MERR-FAMILY TRANSCRIPTIONAL REGULATOR"/>
    <property type="match status" value="1"/>
</dbReference>
<protein>
    <submittedName>
        <fullName evidence="6">MerR family transcriptional regulator, mercuric resistance operon regulatory protein</fullName>
    </submittedName>
</protein>
<evidence type="ECO:0000256" key="1">
    <source>
        <dbReference type="ARBA" id="ARBA00022491"/>
    </source>
</evidence>
<dbReference type="Proteomes" id="UP000184226">
    <property type="component" value="Unassembled WGS sequence"/>
</dbReference>
<reference evidence="6 7" key="1">
    <citation type="submission" date="2016-11" db="EMBL/GenBank/DDBJ databases">
        <authorList>
            <person name="Jaros S."/>
            <person name="Januszkiewicz K."/>
            <person name="Wedrychowicz H."/>
        </authorList>
    </citation>
    <scope>NUCLEOTIDE SEQUENCE [LARGE SCALE GENOMIC DNA]</scope>
    <source>
        <strain evidence="6 7">CGMCC 1.10190</strain>
    </source>
</reference>
<dbReference type="InterPro" id="IPR009061">
    <property type="entry name" value="DNA-bd_dom_put_sf"/>
</dbReference>
<dbReference type="PROSITE" id="PS00552">
    <property type="entry name" value="HTH_MERR_1"/>
    <property type="match status" value="1"/>
</dbReference>
<dbReference type="PANTHER" id="PTHR30204">
    <property type="entry name" value="REDOX-CYCLING DRUG-SENSING TRANSCRIPTIONAL ACTIVATOR SOXR"/>
    <property type="match status" value="1"/>
</dbReference>
<dbReference type="RefSeq" id="WP_073108170.1">
    <property type="nucleotide sequence ID" value="NZ_FQXE01000016.1"/>
</dbReference>
<keyword evidence="7" id="KW-1185">Reference proteome</keyword>
<evidence type="ECO:0000313" key="6">
    <source>
        <dbReference type="EMBL" id="SHI25734.1"/>
    </source>
</evidence>